<proteinExistence type="predicted"/>
<organism evidence="1 2">
    <name type="scientific">Oidiodendron maius (strain Zn)</name>
    <dbReference type="NCBI Taxonomy" id="913774"/>
    <lineage>
        <taxon>Eukaryota</taxon>
        <taxon>Fungi</taxon>
        <taxon>Dikarya</taxon>
        <taxon>Ascomycota</taxon>
        <taxon>Pezizomycotina</taxon>
        <taxon>Leotiomycetes</taxon>
        <taxon>Leotiomycetes incertae sedis</taxon>
        <taxon>Myxotrichaceae</taxon>
        <taxon>Oidiodendron</taxon>
    </lineage>
</organism>
<dbReference type="HOGENOM" id="CLU_1086232_0_0_1"/>
<dbReference type="AlphaFoldDB" id="A0A0C3HLH6"/>
<evidence type="ECO:0000313" key="1">
    <source>
        <dbReference type="EMBL" id="KIN09076.1"/>
    </source>
</evidence>
<accession>A0A0C3HLH6</accession>
<gene>
    <name evidence="1" type="ORF">OIDMADRAFT_48909</name>
</gene>
<sequence>MSKRSRSRMNLRVRHNKVASKAPLDKLSHKIGKKRRLRARFEKMGANQIADIIAAKRCKSTKIDNYEVEDFIVVDVGTEAVDEPVEELVEASVEEPVDEPICWKENLDMGRSTNKKNPPWIWNPDSNYDSGVLDNSSQAISETSLAESTQSRTLGIKLRHSSPDSGLYLTENPCGNFSSSMPCVNDIPRYRGLNLGNIFLSHVQLICAVAHRISSDGIQRNQRPFHKQQFFYLEWWRFAGKTKRALSSLALCHFSN</sequence>
<name>A0A0C3HLH6_OIDMZ</name>
<dbReference type="InParanoid" id="A0A0C3HLH6"/>
<reference evidence="1 2" key="1">
    <citation type="submission" date="2014-04" db="EMBL/GenBank/DDBJ databases">
        <authorList>
            <consortium name="DOE Joint Genome Institute"/>
            <person name="Kuo A."/>
            <person name="Martino E."/>
            <person name="Perotto S."/>
            <person name="Kohler A."/>
            <person name="Nagy L.G."/>
            <person name="Floudas D."/>
            <person name="Copeland A."/>
            <person name="Barry K.W."/>
            <person name="Cichocki N."/>
            <person name="Veneault-Fourrey C."/>
            <person name="LaButti K."/>
            <person name="Lindquist E.A."/>
            <person name="Lipzen A."/>
            <person name="Lundell T."/>
            <person name="Morin E."/>
            <person name="Murat C."/>
            <person name="Sun H."/>
            <person name="Tunlid A."/>
            <person name="Henrissat B."/>
            <person name="Grigoriev I.V."/>
            <person name="Hibbett D.S."/>
            <person name="Martin F."/>
            <person name="Nordberg H.P."/>
            <person name="Cantor M.N."/>
            <person name="Hua S.X."/>
        </authorList>
    </citation>
    <scope>NUCLEOTIDE SEQUENCE [LARGE SCALE GENOMIC DNA]</scope>
    <source>
        <strain evidence="1 2">Zn</strain>
    </source>
</reference>
<dbReference type="EMBL" id="KN832870">
    <property type="protein sequence ID" value="KIN09076.1"/>
    <property type="molecule type" value="Genomic_DNA"/>
</dbReference>
<protein>
    <submittedName>
        <fullName evidence="1">Uncharacterized protein</fullName>
    </submittedName>
</protein>
<keyword evidence="2" id="KW-1185">Reference proteome</keyword>
<reference evidence="2" key="2">
    <citation type="submission" date="2015-01" db="EMBL/GenBank/DDBJ databases">
        <title>Evolutionary Origins and Diversification of the Mycorrhizal Mutualists.</title>
        <authorList>
            <consortium name="DOE Joint Genome Institute"/>
            <consortium name="Mycorrhizal Genomics Consortium"/>
            <person name="Kohler A."/>
            <person name="Kuo A."/>
            <person name="Nagy L.G."/>
            <person name="Floudas D."/>
            <person name="Copeland A."/>
            <person name="Barry K.W."/>
            <person name="Cichocki N."/>
            <person name="Veneault-Fourrey C."/>
            <person name="LaButti K."/>
            <person name="Lindquist E.A."/>
            <person name="Lipzen A."/>
            <person name="Lundell T."/>
            <person name="Morin E."/>
            <person name="Murat C."/>
            <person name="Riley R."/>
            <person name="Ohm R."/>
            <person name="Sun H."/>
            <person name="Tunlid A."/>
            <person name="Henrissat B."/>
            <person name="Grigoriev I.V."/>
            <person name="Hibbett D.S."/>
            <person name="Martin F."/>
        </authorList>
    </citation>
    <scope>NUCLEOTIDE SEQUENCE [LARGE SCALE GENOMIC DNA]</scope>
    <source>
        <strain evidence="2">Zn</strain>
    </source>
</reference>
<evidence type="ECO:0000313" key="2">
    <source>
        <dbReference type="Proteomes" id="UP000054321"/>
    </source>
</evidence>
<dbReference type="Proteomes" id="UP000054321">
    <property type="component" value="Unassembled WGS sequence"/>
</dbReference>